<keyword evidence="4" id="KW-1185">Reference proteome</keyword>
<feature type="coiled-coil region" evidence="1">
    <location>
        <begin position="43"/>
        <end position="144"/>
    </location>
</feature>
<organism evidence="3 4">
    <name type="scientific">Paramecium pentaurelia</name>
    <dbReference type="NCBI Taxonomy" id="43138"/>
    <lineage>
        <taxon>Eukaryota</taxon>
        <taxon>Sar</taxon>
        <taxon>Alveolata</taxon>
        <taxon>Ciliophora</taxon>
        <taxon>Intramacronucleata</taxon>
        <taxon>Oligohymenophorea</taxon>
        <taxon>Peniculida</taxon>
        <taxon>Parameciidae</taxon>
        <taxon>Paramecium</taxon>
    </lineage>
</organism>
<name>A0A8S1SLQ8_9CILI</name>
<evidence type="ECO:0000256" key="1">
    <source>
        <dbReference type="SAM" id="Coils"/>
    </source>
</evidence>
<protein>
    <submittedName>
        <fullName evidence="3">Uncharacterized protein</fullName>
    </submittedName>
</protein>
<evidence type="ECO:0000256" key="2">
    <source>
        <dbReference type="SAM" id="MobiDB-lite"/>
    </source>
</evidence>
<dbReference type="OrthoDB" id="306836at2759"/>
<sequence length="788" mass="94150">MQKYHQRQSKSPLTNNKVIRTKTQHTSKDESINIDNSIKDQTLEKLFLQLDQLRKRHEQEKKEMSDSFNQQIQIKSNQLQKSLQEFQQKNQLLESLLFQEQAKTIHLTKIIQEKQKSTGHDQEKEQYKNKIQQLEIILQDSQRKNQIIPNKFIQKDTSFKILIEIINKVSVNILHLIKEKNTNISWIDQEILEIDILKQKDLNKSLLKLNTIFDKFFVQLQEREKLSLSPYKISTKNNNQTINSEKTTIPIQKPKIKMINSETQTKEIQNKISKFQQTDKIEFKSKLTQTDFLIVENEGKIEQNFEKQKLLREPQKQQTIKEQKIIKNYRIQQQISISMQLQSSNRAQQKAKPKLISTEVQTDQIQNEQQKVAFDQNKHYSKITEQDDEENEFSKDQSKRNNSQQIEKGDNNEVDSSFDCNKPDYDSEQENDQKQLEKLKTECQQQQISIINLQLTLNQLLQQQNLFQFDNLITSEHCSLQDLIINKWSIKLKDHNATLKYSIGILSQNQTFLKNIIKSIYGVEQQIQFDLHQIAIQYYDTGFQENYRLDVILKQLEFPSQFLINSTKIQERQEFQQFWIDFMIQQCNLFIYMVKDFNENDQRVITYLQNKNKKVTIISYDLNDYIIDNFSVFNNYKYNIDYQIIKIQNNQNILQSLWRDILQSEWEWEEINESILVQLQQFICNIVENEDCIHLQIKEDGIFEISLMIDQITYDYLWKIPYVKNKEIKNNEIELFLELPENKKILEVKCIGNQILIIIDRFILLEQYDQLIQLNSINNNLILLTIIQ</sequence>
<feature type="compositionally biased region" description="Basic and acidic residues" evidence="2">
    <location>
        <begin position="421"/>
        <end position="433"/>
    </location>
</feature>
<feature type="region of interest" description="Disordered" evidence="2">
    <location>
        <begin position="1"/>
        <end position="33"/>
    </location>
</feature>
<dbReference type="EMBL" id="CAJJDO010000009">
    <property type="protein sequence ID" value="CAD8140868.1"/>
    <property type="molecule type" value="Genomic_DNA"/>
</dbReference>
<feature type="region of interest" description="Disordered" evidence="2">
    <location>
        <begin position="383"/>
        <end position="433"/>
    </location>
</feature>
<keyword evidence="1" id="KW-0175">Coiled coil</keyword>
<accession>A0A8S1SLQ8</accession>
<gene>
    <name evidence="3" type="ORF">PPENT_87.1.T0090321</name>
</gene>
<dbReference type="Proteomes" id="UP000689195">
    <property type="component" value="Unassembled WGS sequence"/>
</dbReference>
<proteinExistence type="predicted"/>
<evidence type="ECO:0000313" key="4">
    <source>
        <dbReference type="Proteomes" id="UP000689195"/>
    </source>
</evidence>
<dbReference type="AlphaFoldDB" id="A0A8S1SLQ8"/>
<evidence type="ECO:0000313" key="3">
    <source>
        <dbReference type="EMBL" id="CAD8140868.1"/>
    </source>
</evidence>
<reference evidence="3" key="1">
    <citation type="submission" date="2021-01" db="EMBL/GenBank/DDBJ databases">
        <authorList>
            <consortium name="Genoscope - CEA"/>
            <person name="William W."/>
        </authorList>
    </citation>
    <scope>NUCLEOTIDE SEQUENCE</scope>
</reference>
<comment type="caution">
    <text evidence="3">The sequence shown here is derived from an EMBL/GenBank/DDBJ whole genome shotgun (WGS) entry which is preliminary data.</text>
</comment>
<feature type="compositionally biased region" description="Polar residues" evidence="2">
    <location>
        <begin position="9"/>
        <end position="18"/>
    </location>
</feature>